<evidence type="ECO:0000313" key="1">
    <source>
        <dbReference type="EMBL" id="MCK9796354.1"/>
    </source>
</evidence>
<protein>
    <submittedName>
        <fullName evidence="1">Uncharacterized protein</fullName>
    </submittedName>
</protein>
<reference evidence="1 2" key="1">
    <citation type="journal article" date="2022" name="Int. J. Syst. Evol. Microbiol.">
        <title>Pseudomonas aegrilactucae sp. nov. and Pseudomonas morbosilactucae sp. nov., pathogens causing bacterial rot of lettuce in Japan.</title>
        <authorList>
            <person name="Sawada H."/>
            <person name="Fujikawa T."/>
            <person name="Satou M."/>
        </authorList>
    </citation>
    <scope>NUCLEOTIDE SEQUENCE [LARGE SCALE GENOMIC DNA]</scope>
    <source>
        <strain evidence="1 2">MAFF 302030</strain>
    </source>
</reference>
<comment type="caution">
    <text evidence="1">The sequence shown here is derived from an EMBL/GenBank/DDBJ whole genome shotgun (WGS) entry which is preliminary data.</text>
</comment>
<dbReference type="AlphaFoldDB" id="A0A9X1YQE3"/>
<reference evidence="1 2" key="2">
    <citation type="journal article" date="2023" name="Plant Pathol.">
        <title>Dismantling and reorganizing Pseudomonas marginalis sensu#lato.</title>
        <authorList>
            <person name="Sawada H."/>
            <person name="Fujikawa T."/>
            <person name="Satou M."/>
        </authorList>
    </citation>
    <scope>NUCLEOTIDE SEQUENCE [LARGE SCALE GENOMIC DNA]</scope>
    <source>
        <strain evidence="1 2">MAFF 302030</strain>
    </source>
</reference>
<gene>
    <name evidence="1" type="ORF">M1B34_00960</name>
</gene>
<dbReference type="Proteomes" id="UP001155059">
    <property type="component" value="Unassembled WGS sequence"/>
</dbReference>
<dbReference type="RefSeq" id="WP_268264191.1">
    <property type="nucleotide sequence ID" value="NZ_JALQCW010000003.1"/>
</dbReference>
<accession>A0A9X1YQE3</accession>
<proteinExistence type="predicted"/>
<dbReference type="EMBL" id="JALQCW010000003">
    <property type="protein sequence ID" value="MCK9796354.1"/>
    <property type="molecule type" value="Genomic_DNA"/>
</dbReference>
<evidence type="ECO:0000313" key="2">
    <source>
        <dbReference type="Proteomes" id="UP001155059"/>
    </source>
</evidence>
<organism evidence="1 2">
    <name type="scientific">Pseudomonas morbosilactucae</name>
    <dbReference type="NCBI Taxonomy" id="2938197"/>
    <lineage>
        <taxon>Bacteria</taxon>
        <taxon>Pseudomonadati</taxon>
        <taxon>Pseudomonadota</taxon>
        <taxon>Gammaproteobacteria</taxon>
        <taxon>Pseudomonadales</taxon>
        <taxon>Pseudomonadaceae</taxon>
        <taxon>Pseudomonas</taxon>
    </lineage>
</organism>
<sequence>MPYSADMAFIQEQWQDECFPQANCLVLSIGFYCLFDLPYQHSQLLNKIWMPALDYQPEQDPDFITTLSCCADGPQPFYAKGGETAGYGGDGFVALQEKGSDQLIWLIAFRDTNPFSRVEIQDQHVDAESTSGVRVRIPIDRPDQLTLTWP</sequence>
<name>A0A9X1YQE3_9PSED</name>